<feature type="modified residue" description="N6-(pyridoxal phosphate)lysine" evidence="5 6">
    <location>
        <position position="41"/>
    </location>
</feature>
<dbReference type="InterPro" id="IPR009006">
    <property type="entry name" value="Ala_racemase/Decarboxylase_C"/>
</dbReference>
<evidence type="ECO:0000313" key="10">
    <source>
        <dbReference type="Proteomes" id="UP000186112"/>
    </source>
</evidence>
<evidence type="ECO:0000256" key="5">
    <source>
        <dbReference type="HAMAP-Rule" id="MF_01201"/>
    </source>
</evidence>
<dbReference type="PANTHER" id="PTHR30511:SF0">
    <property type="entry name" value="ALANINE RACEMASE, CATABOLIC-RELATED"/>
    <property type="match status" value="1"/>
</dbReference>
<dbReference type="CDD" id="cd00430">
    <property type="entry name" value="PLPDE_III_AR"/>
    <property type="match status" value="1"/>
</dbReference>
<dbReference type="AlphaFoldDB" id="A0A1U7M769"/>
<dbReference type="FunFam" id="3.20.20.10:FF:000002">
    <property type="entry name" value="Alanine racemase"/>
    <property type="match status" value="1"/>
</dbReference>
<dbReference type="NCBIfam" id="TIGR00492">
    <property type="entry name" value="alr"/>
    <property type="match status" value="1"/>
</dbReference>
<dbReference type="InterPro" id="IPR000821">
    <property type="entry name" value="Ala_racemase"/>
</dbReference>
<comment type="cofactor">
    <cofactor evidence="2 5 6">
        <name>pyridoxal 5'-phosphate</name>
        <dbReference type="ChEBI" id="CHEBI:597326"/>
    </cofactor>
</comment>
<evidence type="ECO:0000259" key="8">
    <source>
        <dbReference type="SMART" id="SM01005"/>
    </source>
</evidence>
<keyword evidence="4 5" id="KW-0413">Isomerase</keyword>
<dbReference type="SUPFAM" id="SSF51419">
    <property type="entry name" value="PLP-binding barrel"/>
    <property type="match status" value="1"/>
</dbReference>
<dbReference type="InterPro" id="IPR011079">
    <property type="entry name" value="Ala_racemase_C"/>
</dbReference>
<name>A0A1U7M769_TISCR</name>
<proteinExistence type="inferred from homology"/>
<feature type="active site" description="Proton acceptor; specific for L-alanine" evidence="5">
    <location>
        <position position="270"/>
    </location>
</feature>
<feature type="domain" description="Alanine racemase C-terminal" evidence="8">
    <location>
        <begin position="249"/>
        <end position="377"/>
    </location>
</feature>
<keyword evidence="3 5" id="KW-0663">Pyridoxal phosphate</keyword>
<comment type="function">
    <text evidence="5">Catalyzes the interconversion of L-alanine and D-alanine. May also act on other amino acids.</text>
</comment>
<protein>
    <recommendedName>
        <fullName evidence="5">Alanine racemase</fullName>
        <ecNumber evidence="5">5.1.1.1</ecNumber>
    </recommendedName>
</protein>
<gene>
    <name evidence="9" type="primary">alr</name>
    <name evidence="9" type="ORF">TICRE_07550</name>
</gene>
<dbReference type="GO" id="GO:0030632">
    <property type="term" value="P:D-alanine biosynthetic process"/>
    <property type="evidence" value="ECO:0007669"/>
    <property type="project" value="UniProtKB-UniRule"/>
</dbReference>
<dbReference type="PANTHER" id="PTHR30511">
    <property type="entry name" value="ALANINE RACEMASE"/>
    <property type="match status" value="1"/>
</dbReference>
<dbReference type="Proteomes" id="UP000186112">
    <property type="component" value="Unassembled WGS sequence"/>
</dbReference>
<feature type="active site" description="Proton acceptor; specific for D-alanine" evidence="5">
    <location>
        <position position="41"/>
    </location>
</feature>
<dbReference type="PRINTS" id="PR00992">
    <property type="entry name" value="ALARACEMASE"/>
</dbReference>
<dbReference type="InterPro" id="IPR001608">
    <property type="entry name" value="Ala_racemase_N"/>
</dbReference>
<sequence>MKYLQETRPAILEINLDNLAYNIKNLRNNTDKNTLIMAIVKANGYGHGAISASKVFLENGADRLGVSIMPEGMELRKEGIRAPILVLNYTPPSQYKNIVKYDLIQNIYSYEDAKILSDVAVSLKKDAIIHIKIDTGMGRIGFYPNNRSIEDIIKISKLPNIKIEGIFTHFAKSDERDKSFTDLQFKRFMDVVERLEEKGLYIEIKHASNSAATLDIKKYNLNMIRPGILIYGHYPSEEVNEENLHIIPAMTLKSSISHIKTIAKGSGISYNHLYIAKDRTKIATLPIGYADGYSRMLTGKAEVYVKGQRAKVVGKICMDQLMIDITGIDDIKIGDEVILFGYEEENCPSVEEIASWLGTVNYEVVCMMGRRVPRIYIKNNKLSHIVDYILD</sequence>
<evidence type="ECO:0000256" key="2">
    <source>
        <dbReference type="ARBA" id="ARBA00001933"/>
    </source>
</evidence>
<dbReference type="EC" id="5.1.1.1" evidence="5"/>
<comment type="caution">
    <text evidence="9">The sequence shown here is derived from an EMBL/GenBank/DDBJ whole genome shotgun (WGS) entry which is preliminary data.</text>
</comment>
<dbReference type="PROSITE" id="PS00395">
    <property type="entry name" value="ALANINE_RACEMASE"/>
    <property type="match status" value="1"/>
</dbReference>
<dbReference type="Gene3D" id="2.40.37.10">
    <property type="entry name" value="Lyase, Ornithine Decarboxylase, Chain A, domain 1"/>
    <property type="match status" value="1"/>
</dbReference>
<dbReference type="GO" id="GO:0005829">
    <property type="term" value="C:cytosol"/>
    <property type="evidence" value="ECO:0007669"/>
    <property type="project" value="TreeGrafter"/>
</dbReference>
<evidence type="ECO:0000256" key="7">
    <source>
        <dbReference type="PIRSR" id="PIRSR600821-52"/>
    </source>
</evidence>
<organism evidence="9 10">
    <name type="scientific">Tissierella creatinophila DSM 6911</name>
    <dbReference type="NCBI Taxonomy" id="1123403"/>
    <lineage>
        <taxon>Bacteria</taxon>
        <taxon>Bacillati</taxon>
        <taxon>Bacillota</taxon>
        <taxon>Tissierellia</taxon>
        <taxon>Tissierellales</taxon>
        <taxon>Tissierellaceae</taxon>
        <taxon>Tissierella</taxon>
    </lineage>
</organism>
<dbReference type="RefSeq" id="WP_075725302.1">
    <property type="nucleotide sequence ID" value="NZ_LTDM01000011.1"/>
</dbReference>
<dbReference type="EMBL" id="LTDM01000011">
    <property type="protein sequence ID" value="OLS03059.1"/>
    <property type="molecule type" value="Genomic_DNA"/>
</dbReference>
<evidence type="ECO:0000313" key="9">
    <source>
        <dbReference type="EMBL" id="OLS03059.1"/>
    </source>
</evidence>
<dbReference type="Pfam" id="PF00842">
    <property type="entry name" value="Ala_racemase_C"/>
    <property type="match status" value="1"/>
</dbReference>
<dbReference type="FunFam" id="2.40.37.10:FF:000006">
    <property type="entry name" value="Alanine racemase"/>
    <property type="match status" value="1"/>
</dbReference>
<feature type="binding site" evidence="5 7">
    <location>
        <position position="318"/>
    </location>
    <ligand>
        <name>substrate</name>
    </ligand>
</feature>
<dbReference type="SMART" id="SM01005">
    <property type="entry name" value="Ala_racemase_C"/>
    <property type="match status" value="1"/>
</dbReference>
<dbReference type="OrthoDB" id="9813814at2"/>
<evidence type="ECO:0000256" key="4">
    <source>
        <dbReference type="ARBA" id="ARBA00023235"/>
    </source>
</evidence>
<comment type="pathway">
    <text evidence="5">Amino-acid biosynthesis; D-alanine biosynthesis; D-alanine from L-alanine: step 1/1.</text>
</comment>
<dbReference type="GO" id="GO:0030170">
    <property type="term" value="F:pyridoxal phosphate binding"/>
    <property type="evidence" value="ECO:0007669"/>
    <property type="project" value="UniProtKB-UniRule"/>
</dbReference>
<feature type="binding site" evidence="5 7">
    <location>
        <position position="139"/>
    </location>
    <ligand>
        <name>substrate</name>
    </ligand>
</feature>
<dbReference type="SUPFAM" id="SSF50621">
    <property type="entry name" value="Alanine racemase C-terminal domain-like"/>
    <property type="match status" value="1"/>
</dbReference>
<dbReference type="Pfam" id="PF01168">
    <property type="entry name" value="Ala_racemase_N"/>
    <property type="match status" value="1"/>
</dbReference>
<accession>A0A1U7M769</accession>
<dbReference type="InterPro" id="IPR029066">
    <property type="entry name" value="PLP-binding_barrel"/>
</dbReference>
<comment type="catalytic activity">
    <reaction evidence="1 5">
        <text>L-alanine = D-alanine</text>
        <dbReference type="Rhea" id="RHEA:20249"/>
        <dbReference type="ChEBI" id="CHEBI:57416"/>
        <dbReference type="ChEBI" id="CHEBI:57972"/>
        <dbReference type="EC" id="5.1.1.1"/>
    </reaction>
</comment>
<dbReference type="Gene3D" id="3.20.20.10">
    <property type="entry name" value="Alanine racemase"/>
    <property type="match status" value="1"/>
</dbReference>
<evidence type="ECO:0000256" key="1">
    <source>
        <dbReference type="ARBA" id="ARBA00000316"/>
    </source>
</evidence>
<reference evidence="9 10" key="1">
    <citation type="submission" date="2016-02" db="EMBL/GenBank/DDBJ databases">
        <title>Genome sequence of Tissierella creatinophila DSM 6911.</title>
        <authorList>
            <person name="Poehlein A."/>
            <person name="Daniel R."/>
        </authorList>
    </citation>
    <scope>NUCLEOTIDE SEQUENCE [LARGE SCALE GENOMIC DNA]</scope>
    <source>
        <strain evidence="9 10">DSM 6911</strain>
    </source>
</reference>
<dbReference type="HAMAP" id="MF_01201">
    <property type="entry name" value="Ala_racemase"/>
    <property type="match status" value="1"/>
</dbReference>
<dbReference type="GO" id="GO:0008784">
    <property type="term" value="F:alanine racemase activity"/>
    <property type="evidence" value="ECO:0007669"/>
    <property type="project" value="UniProtKB-UniRule"/>
</dbReference>
<dbReference type="UniPathway" id="UPA00042">
    <property type="reaction ID" value="UER00497"/>
</dbReference>
<comment type="similarity">
    <text evidence="5">Belongs to the alanine racemase family.</text>
</comment>
<dbReference type="GO" id="GO:0009252">
    <property type="term" value="P:peptidoglycan biosynthetic process"/>
    <property type="evidence" value="ECO:0007669"/>
    <property type="project" value="TreeGrafter"/>
</dbReference>
<keyword evidence="10" id="KW-1185">Reference proteome</keyword>
<evidence type="ECO:0000256" key="6">
    <source>
        <dbReference type="PIRSR" id="PIRSR600821-50"/>
    </source>
</evidence>
<dbReference type="InterPro" id="IPR020622">
    <property type="entry name" value="Ala_racemase_pyridoxalP-BS"/>
</dbReference>
<evidence type="ECO:0000256" key="3">
    <source>
        <dbReference type="ARBA" id="ARBA00022898"/>
    </source>
</evidence>